<feature type="transmembrane region" description="Helical" evidence="1">
    <location>
        <begin position="22"/>
        <end position="44"/>
    </location>
</feature>
<keyword evidence="1" id="KW-0472">Membrane</keyword>
<keyword evidence="1" id="KW-1133">Transmembrane helix</keyword>
<feature type="transmembrane region" description="Helical" evidence="1">
    <location>
        <begin position="56"/>
        <end position="80"/>
    </location>
</feature>
<keyword evidence="3" id="KW-1185">Reference proteome</keyword>
<protein>
    <submittedName>
        <fullName evidence="2">Uncharacterized protein</fullName>
    </submittedName>
</protein>
<sequence length="118" mass="13459">MLSTLPTSSYCKQDSCLYNTNFIPSFFLSLLLLPYIIIHIYLFIYLASCIDFLSSWIYAVLPLCPLVNSCIQYSSVAWMLSSGPSFTSAYSLLTSRCPLTRNNWSSKVMFSFNWAQTD</sequence>
<reference evidence="2 3" key="1">
    <citation type="submission" date="2024-01" db="EMBL/GenBank/DDBJ databases">
        <title>The genomes of 5 underutilized Papilionoideae crops provide insights into root nodulation and disease resistanc.</title>
        <authorList>
            <person name="Jiang F."/>
        </authorList>
    </citation>
    <scope>NUCLEOTIDE SEQUENCE [LARGE SCALE GENOMIC DNA]</scope>
    <source>
        <strain evidence="2">DUOXIRENSHENG_FW03</strain>
        <tissue evidence="2">Leaves</tissue>
    </source>
</reference>
<dbReference type="EMBL" id="JAYMYS010000003">
    <property type="protein sequence ID" value="KAK7400304.1"/>
    <property type="molecule type" value="Genomic_DNA"/>
</dbReference>
<evidence type="ECO:0000313" key="2">
    <source>
        <dbReference type="EMBL" id="KAK7400304.1"/>
    </source>
</evidence>
<evidence type="ECO:0000313" key="3">
    <source>
        <dbReference type="Proteomes" id="UP001386955"/>
    </source>
</evidence>
<dbReference type="AlphaFoldDB" id="A0AAN9SLK4"/>
<name>A0AAN9SLK4_PSOTE</name>
<evidence type="ECO:0000256" key="1">
    <source>
        <dbReference type="SAM" id="Phobius"/>
    </source>
</evidence>
<accession>A0AAN9SLK4</accession>
<comment type="caution">
    <text evidence="2">The sequence shown here is derived from an EMBL/GenBank/DDBJ whole genome shotgun (WGS) entry which is preliminary data.</text>
</comment>
<keyword evidence="1" id="KW-0812">Transmembrane</keyword>
<gene>
    <name evidence="2" type="ORF">VNO78_11509</name>
</gene>
<dbReference type="Proteomes" id="UP001386955">
    <property type="component" value="Unassembled WGS sequence"/>
</dbReference>
<organism evidence="2 3">
    <name type="scientific">Psophocarpus tetragonolobus</name>
    <name type="common">Winged bean</name>
    <name type="synonym">Dolichos tetragonolobus</name>
    <dbReference type="NCBI Taxonomy" id="3891"/>
    <lineage>
        <taxon>Eukaryota</taxon>
        <taxon>Viridiplantae</taxon>
        <taxon>Streptophyta</taxon>
        <taxon>Embryophyta</taxon>
        <taxon>Tracheophyta</taxon>
        <taxon>Spermatophyta</taxon>
        <taxon>Magnoliopsida</taxon>
        <taxon>eudicotyledons</taxon>
        <taxon>Gunneridae</taxon>
        <taxon>Pentapetalae</taxon>
        <taxon>rosids</taxon>
        <taxon>fabids</taxon>
        <taxon>Fabales</taxon>
        <taxon>Fabaceae</taxon>
        <taxon>Papilionoideae</taxon>
        <taxon>50 kb inversion clade</taxon>
        <taxon>NPAAA clade</taxon>
        <taxon>indigoferoid/millettioid clade</taxon>
        <taxon>Phaseoleae</taxon>
        <taxon>Psophocarpus</taxon>
    </lineage>
</organism>
<proteinExistence type="predicted"/>